<organism evidence="4 5">
    <name type="scientific">Hibiscus trionum</name>
    <name type="common">Flower of an hour</name>
    <dbReference type="NCBI Taxonomy" id="183268"/>
    <lineage>
        <taxon>Eukaryota</taxon>
        <taxon>Viridiplantae</taxon>
        <taxon>Streptophyta</taxon>
        <taxon>Embryophyta</taxon>
        <taxon>Tracheophyta</taxon>
        <taxon>Spermatophyta</taxon>
        <taxon>Magnoliopsida</taxon>
        <taxon>eudicotyledons</taxon>
        <taxon>Gunneridae</taxon>
        <taxon>Pentapetalae</taxon>
        <taxon>rosids</taxon>
        <taxon>malvids</taxon>
        <taxon>Malvales</taxon>
        <taxon>Malvaceae</taxon>
        <taxon>Malvoideae</taxon>
        <taxon>Hibiscus</taxon>
    </lineage>
</organism>
<dbReference type="SUPFAM" id="SSF56672">
    <property type="entry name" value="DNA/RNA polymerases"/>
    <property type="match status" value="1"/>
</dbReference>
<reference evidence="4" key="1">
    <citation type="submission" date="2023-05" db="EMBL/GenBank/DDBJ databases">
        <title>Genome and transcriptome analyses reveal genes involved in the formation of fine ridges on petal epidermal cells in Hibiscus trionum.</title>
        <authorList>
            <person name="Koshimizu S."/>
            <person name="Masuda S."/>
            <person name="Ishii T."/>
            <person name="Shirasu K."/>
            <person name="Hoshino A."/>
            <person name="Arita M."/>
        </authorList>
    </citation>
    <scope>NUCLEOTIDE SEQUENCE</scope>
    <source>
        <strain evidence="4">Hamamatsu line</strain>
    </source>
</reference>
<feature type="region of interest" description="Disordered" evidence="2">
    <location>
        <begin position="276"/>
        <end position="304"/>
    </location>
</feature>
<dbReference type="SUPFAM" id="SSF53098">
    <property type="entry name" value="Ribonuclease H-like"/>
    <property type="match status" value="1"/>
</dbReference>
<dbReference type="Pfam" id="PF13976">
    <property type="entry name" value="gag_pre-integrs"/>
    <property type="match status" value="1"/>
</dbReference>
<dbReference type="EMBL" id="BSYR01000017">
    <property type="protein sequence ID" value="GMI80332.1"/>
    <property type="molecule type" value="Genomic_DNA"/>
</dbReference>
<keyword evidence="1" id="KW-0378">Hydrolase</keyword>
<dbReference type="PANTHER" id="PTHR11439:SF486">
    <property type="entry name" value="RLK (RECEPTOR-LIKE KINASE) PROTEIN, PUTATIVE-RELATED"/>
    <property type="match status" value="1"/>
</dbReference>
<comment type="caution">
    <text evidence="4">The sequence shown here is derived from an EMBL/GenBank/DDBJ whole genome shotgun (WGS) entry which is preliminary data.</text>
</comment>
<dbReference type="PANTHER" id="PTHR11439">
    <property type="entry name" value="GAG-POL-RELATED RETROTRANSPOSON"/>
    <property type="match status" value="1"/>
</dbReference>
<evidence type="ECO:0000313" key="5">
    <source>
        <dbReference type="Proteomes" id="UP001165190"/>
    </source>
</evidence>
<proteinExistence type="predicted"/>
<feature type="compositionally biased region" description="Low complexity" evidence="2">
    <location>
        <begin position="282"/>
        <end position="302"/>
    </location>
</feature>
<sequence>MVENFSSSALHSPSSSSATSMADFLEPSGSVNMCPRLTGTNYLQWSQSVKLFLIGHGTLGYITGKTPKPATGESGLDKWIQENGRVMSCLLNSMAPDVSAQFVLYGTAQEMWEAVRDTYSSTNNNSELFGIESTAAALKQDGMTVTQYYATLNSLWQQIDLYDSHEWETPTDAGLFKKITEQRRLFQFLSGLHQDFEPVKSRVLSLSPLPSIRGVFSDVRREESRRAYMVPNVAAPDSSALVTQVSSSPKPRKGRIVCNYCKKPGHSKETCWKLHGKSPDWKSSTSKPSLSSSSDDTSNSASGGFTKQQMAQLQQMFSKFTGPSEGNVASIESAGIECSSPSPAFLSASCTSTWIIDSGASDHMTGNKDIFFEFYSSSVNRSIKIADGSYYKIRGKGSVYINEGLLVHDVLFVPDLKCNLLSVSKLSKDFNCVLTFTDSECVLQALDRRKRIGSASLQNGLYLFSTTQFPHPSALCFTSLGKDDVMLWHYRLGHPNFLYLSKLFPQLFSNKKPSSFTCTVCPLAKQTRQSFLPSPYKPSHPFSRIHSDVWGPSRVKNITGGSWFVTFIDDHSRLTWTYLLKEKSEVARVFMDFYNMINTQFHTKIQLFQSDNGGEFFTRTLGEFFQTKGIIHISSCVDTPQQNGIAERKNRHLLEVTRALMFSSNIPKYLWGEALLTSTYLVNRMPSRVLNFQTPKDVFLSYFPSFKPLSSTLSLRVFGCTVFVQNLSPTRSKLDPKSVKCVFVGYSSLKKGYKCYHPPSRKLFVTMDLTFLEQEPYFSTTEIQGQTFNNDFQPSSKQVSVPSSSLCPLLLEPKVSSPHKDPNASPITLSSPSSTSKQFTKPSSQPPKQLQVYTRKKTKIIPEIVLQSCTRQELEFGSDACERSEGNKSVNIPSQLLECDYVPIAKRKGVRKCTKYPIQRYAAYSSLMPSFKAFTACLDGEEIPDRFEDAVQNPQWKMAIEEEIEALQRNGTWKITDLPPGKKPVGCKWVFAIKYNSDGSVQRYKARLVAKGFTQTYGIDFKETFAPVAKLNSVRILLSLAVNCEWKLHQLDVKNAFLNGNLEEEVYMQIPPGVKGTEQSRQVCKLEKSLYGLKQSPRAWFERFTKVILKDGFKQSSADHTLFIKVTSSNKRVILIVYVDDIIVTGDDEVEISRLKGLLSREFEVKDLGTLRYFLGMEVARNKEGLIINQRKYVLDLLEESGLLGCKPADTPMDAGLKFDRLKLGPEVDKGLYQRLVGKLIYLSLTRPDISFPVNIISQHMTDPRQEHMEAAKRILRYLKGTPGHGLFFKKGHDRTIRVFTDASWAGELTDRRSTSGYCSFVWGNLVTWRSKKQTVVSRSSAEAEFRALALGICEGIWIVKLLKDLGVTQSESFEVFCDNQSTIQIAKDPVQHDRTKHIEIDRHFIAEKLATRMTSLHYVPSEGQVADILTKPLPKAYFDRFITKLGLYNVYIPV</sequence>
<evidence type="ECO:0000256" key="2">
    <source>
        <dbReference type="SAM" id="MobiDB-lite"/>
    </source>
</evidence>
<dbReference type="Pfam" id="PF22936">
    <property type="entry name" value="Pol_BBD"/>
    <property type="match status" value="1"/>
</dbReference>
<dbReference type="Pfam" id="PF00665">
    <property type="entry name" value="rve"/>
    <property type="match status" value="1"/>
</dbReference>
<dbReference type="Gene3D" id="3.30.420.10">
    <property type="entry name" value="Ribonuclease H-like superfamily/Ribonuclease H"/>
    <property type="match status" value="1"/>
</dbReference>
<dbReference type="PROSITE" id="PS50994">
    <property type="entry name" value="INTEGRASE"/>
    <property type="match status" value="1"/>
</dbReference>
<dbReference type="InterPro" id="IPR012337">
    <property type="entry name" value="RNaseH-like_sf"/>
</dbReference>
<dbReference type="InterPro" id="IPR025724">
    <property type="entry name" value="GAG-pre-integrase_dom"/>
</dbReference>
<feature type="domain" description="Integrase catalytic" evidence="3">
    <location>
        <begin position="537"/>
        <end position="703"/>
    </location>
</feature>
<dbReference type="InterPro" id="IPR001584">
    <property type="entry name" value="Integrase_cat-core"/>
</dbReference>
<dbReference type="OrthoDB" id="1746033at2759"/>
<protein>
    <recommendedName>
        <fullName evidence="3">Integrase catalytic domain-containing protein</fullName>
    </recommendedName>
</protein>
<gene>
    <name evidence="4" type="ORF">HRI_001702500</name>
</gene>
<evidence type="ECO:0000313" key="4">
    <source>
        <dbReference type="EMBL" id="GMI80332.1"/>
    </source>
</evidence>
<dbReference type="Pfam" id="PF07727">
    <property type="entry name" value="RVT_2"/>
    <property type="match status" value="1"/>
</dbReference>
<feature type="region of interest" description="Disordered" evidence="2">
    <location>
        <begin position="815"/>
        <end position="852"/>
    </location>
</feature>
<dbReference type="InterPro" id="IPR036397">
    <property type="entry name" value="RNaseH_sf"/>
</dbReference>
<keyword evidence="1" id="KW-0064">Aspartyl protease</keyword>
<dbReference type="InterPro" id="IPR054722">
    <property type="entry name" value="PolX-like_BBD"/>
</dbReference>
<keyword evidence="1" id="KW-0645">Protease</keyword>
<dbReference type="InterPro" id="IPR013103">
    <property type="entry name" value="RVT_2"/>
</dbReference>
<dbReference type="GO" id="GO:0004190">
    <property type="term" value="F:aspartic-type endopeptidase activity"/>
    <property type="evidence" value="ECO:0007669"/>
    <property type="project" value="UniProtKB-KW"/>
</dbReference>
<accession>A0A9W7HMZ4</accession>
<dbReference type="Pfam" id="PF14223">
    <property type="entry name" value="Retrotran_gag_2"/>
    <property type="match status" value="1"/>
</dbReference>
<evidence type="ECO:0000259" key="3">
    <source>
        <dbReference type="PROSITE" id="PS50994"/>
    </source>
</evidence>
<name>A0A9W7HMZ4_HIBTR</name>
<dbReference type="GO" id="GO:0003676">
    <property type="term" value="F:nucleic acid binding"/>
    <property type="evidence" value="ECO:0007669"/>
    <property type="project" value="InterPro"/>
</dbReference>
<dbReference type="CDD" id="cd09272">
    <property type="entry name" value="RNase_HI_RT_Ty1"/>
    <property type="match status" value="1"/>
</dbReference>
<dbReference type="Pfam" id="PF25597">
    <property type="entry name" value="SH3_retrovirus"/>
    <property type="match status" value="1"/>
</dbReference>
<dbReference type="Proteomes" id="UP001165190">
    <property type="component" value="Unassembled WGS sequence"/>
</dbReference>
<dbReference type="InterPro" id="IPR057670">
    <property type="entry name" value="SH3_retrovirus"/>
</dbReference>
<evidence type="ECO:0000256" key="1">
    <source>
        <dbReference type="ARBA" id="ARBA00022750"/>
    </source>
</evidence>
<keyword evidence="5" id="KW-1185">Reference proteome</keyword>
<dbReference type="InterPro" id="IPR043502">
    <property type="entry name" value="DNA/RNA_pol_sf"/>
</dbReference>
<feature type="compositionally biased region" description="Low complexity" evidence="2">
    <location>
        <begin position="830"/>
        <end position="843"/>
    </location>
</feature>
<dbReference type="GO" id="GO:0015074">
    <property type="term" value="P:DNA integration"/>
    <property type="evidence" value="ECO:0007669"/>
    <property type="project" value="InterPro"/>
</dbReference>